<dbReference type="EMBL" id="JAHDVG010000466">
    <property type="protein sequence ID" value="KAH1182631.1"/>
    <property type="molecule type" value="Genomic_DNA"/>
</dbReference>
<keyword evidence="3" id="KW-1185">Reference proteome</keyword>
<sequence length="119" mass="12575">MVLLPIWPRPRGGAWREVPNERPAPPPPALPSPGPSELLSRRLVGSVSGAGSGATESLGLVLRREVLAIPERFQAVTGGSLPRALQTPGSAGPDTSAQLFGYLCRLQTFTLIPREAIIC</sequence>
<dbReference type="AlphaFoldDB" id="A0A9D3XNC3"/>
<gene>
    <name evidence="2" type="ORF">KIL84_004123</name>
</gene>
<comment type="caution">
    <text evidence="2">The sequence shown here is derived from an EMBL/GenBank/DDBJ whole genome shotgun (WGS) entry which is preliminary data.</text>
</comment>
<accession>A0A9D3XNC3</accession>
<evidence type="ECO:0000313" key="2">
    <source>
        <dbReference type="EMBL" id="KAH1182631.1"/>
    </source>
</evidence>
<dbReference type="Proteomes" id="UP000827986">
    <property type="component" value="Unassembled WGS sequence"/>
</dbReference>
<name>A0A9D3XNC3_9SAUR</name>
<feature type="compositionally biased region" description="Pro residues" evidence="1">
    <location>
        <begin position="22"/>
        <end position="34"/>
    </location>
</feature>
<evidence type="ECO:0000313" key="3">
    <source>
        <dbReference type="Proteomes" id="UP000827986"/>
    </source>
</evidence>
<evidence type="ECO:0000256" key="1">
    <source>
        <dbReference type="SAM" id="MobiDB-lite"/>
    </source>
</evidence>
<feature type="region of interest" description="Disordered" evidence="1">
    <location>
        <begin position="10"/>
        <end position="37"/>
    </location>
</feature>
<organism evidence="2 3">
    <name type="scientific">Mauremys mutica</name>
    <name type="common">yellowpond turtle</name>
    <dbReference type="NCBI Taxonomy" id="74926"/>
    <lineage>
        <taxon>Eukaryota</taxon>
        <taxon>Metazoa</taxon>
        <taxon>Chordata</taxon>
        <taxon>Craniata</taxon>
        <taxon>Vertebrata</taxon>
        <taxon>Euteleostomi</taxon>
        <taxon>Archelosauria</taxon>
        <taxon>Testudinata</taxon>
        <taxon>Testudines</taxon>
        <taxon>Cryptodira</taxon>
        <taxon>Durocryptodira</taxon>
        <taxon>Testudinoidea</taxon>
        <taxon>Geoemydidae</taxon>
        <taxon>Geoemydinae</taxon>
        <taxon>Mauremys</taxon>
    </lineage>
</organism>
<reference evidence="2" key="1">
    <citation type="submission" date="2021-09" db="EMBL/GenBank/DDBJ databases">
        <title>The genome of Mauremys mutica provides insights into the evolution of semi-aquatic lifestyle.</title>
        <authorList>
            <person name="Gong S."/>
            <person name="Gao Y."/>
        </authorList>
    </citation>
    <scope>NUCLEOTIDE SEQUENCE</scope>
    <source>
        <strain evidence="2">MM-2020</strain>
        <tissue evidence="2">Muscle</tissue>
    </source>
</reference>
<proteinExistence type="predicted"/>
<protein>
    <submittedName>
        <fullName evidence="2">Uncharacterized protein</fullName>
    </submittedName>
</protein>